<dbReference type="AlphaFoldDB" id="A0AAN9HUB7"/>
<keyword evidence="1" id="KW-0808">Transferase</keyword>
<dbReference type="Proteomes" id="UP001372338">
    <property type="component" value="Unassembled WGS sequence"/>
</dbReference>
<keyword evidence="3" id="KW-1185">Reference proteome</keyword>
<dbReference type="PANTHER" id="PTHR31896">
    <property type="entry name" value="FAMILY REGULATORY PROTEIN, PUTATIVE (AFU_ORTHOLOGUE AFUA_3G14730)-RELATED"/>
    <property type="match status" value="1"/>
</dbReference>
<accession>A0AAN9HUB7</accession>
<name>A0AAN9HUB7_CROPI</name>
<gene>
    <name evidence="2" type="ORF">RIF29_33877</name>
</gene>
<protein>
    <submittedName>
        <fullName evidence="2">Uncharacterized protein</fullName>
    </submittedName>
</protein>
<evidence type="ECO:0000256" key="1">
    <source>
        <dbReference type="ARBA" id="ARBA00022679"/>
    </source>
</evidence>
<organism evidence="2 3">
    <name type="scientific">Crotalaria pallida</name>
    <name type="common">Smooth rattlebox</name>
    <name type="synonym">Crotalaria striata</name>
    <dbReference type="NCBI Taxonomy" id="3830"/>
    <lineage>
        <taxon>Eukaryota</taxon>
        <taxon>Viridiplantae</taxon>
        <taxon>Streptophyta</taxon>
        <taxon>Embryophyta</taxon>
        <taxon>Tracheophyta</taxon>
        <taxon>Spermatophyta</taxon>
        <taxon>Magnoliopsida</taxon>
        <taxon>eudicotyledons</taxon>
        <taxon>Gunneridae</taxon>
        <taxon>Pentapetalae</taxon>
        <taxon>rosids</taxon>
        <taxon>fabids</taxon>
        <taxon>Fabales</taxon>
        <taxon>Fabaceae</taxon>
        <taxon>Papilionoideae</taxon>
        <taxon>50 kb inversion clade</taxon>
        <taxon>genistoids sensu lato</taxon>
        <taxon>core genistoids</taxon>
        <taxon>Crotalarieae</taxon>
        <taxon>Crotalaria</taxon>
    </lineage>
</organism>
<comment type="caution">
    <text evidence="2">The sequence shown here is derived from an EMBL/GenBank/DDBJ whole genome shotgun (WGS) entry which is preliminary data.</text>
</comment>
<dbReference type="EMBL" id="JAYWIO010000007">
    <property type="protein sequence ID" value="KAK7251018.1"/>
    <property type="molecule type" value="Genomic_DNA"/>
</dbReference>
<dbReference type="PANTHER" id="PTHR31896:SF43">
    <property type="entry name" value="PROTEIN ENHANCED PSEUDOMONAS SUSCEPTIBILITY 1"/>
    <property type="match status" value="1"/>
</dbReference>
<evidence type="ECO:0000313" key="3">
    <source>
        <dbReference type="Proteomes" id="UP001372338"/>
    </source>
</evidence>
<dbReference type="InterPro" id="IPR023213">
    <property type="entry name" value="CAT-like_dom_sf"/>
</dbReference>
<dbReference type="Pfam" id="PF02458">
    <property type="entry name" value="Transferase"/>
    <property type="match status" value="1"/>
</dbReference>
<evidence type="ECO:0000313" key="2">
    <source>
        <dbReference type="EMBL" id="KAK7251018.1"/>
    </source>
</evidence>
<reference evidence="2 3" key="1">
    <citation type="submission" date="2024-01" db="EMBL/GenBank/DDBJ databases">
        <title>The genomes of 5 underutilized Papilionoideae crops provide insights into root nodulation and disease resistanc.</title>
        <authorList>
            <person name="Yuan L."/>
        </authorList>
    </citation>
    <scope>NUCLEOTIDE SEQUENCE [LARGE SCALE GENOMIC DNA]</scope>
    <source>
        <strain evidence="2">ZHUSHIDOU_FW_LH</strain>
        <tissue evidence="2">Leaf</tissue>
    </source>
</reference>
<dbReference type="GO" id="GO:0016740">
    <property type="term" value="F:transferase activity"/>
    <property type="evidence" value="ECO:0007669"/>
    <property type="project" value="UniProtKB-KW"/>
</dbReference>
<proteinExistence type="predicted"/>
<dbReference type="InterPro" id="IPR051283">
    <property type="entry name" value="Sec_Metabolite_Acyltrans"/>
</dbReference>
<sequence length="223" mass="25053">MGSTRVISTSTIQAPSHNNNVDSTQKIHLTPWDLHFLAVETIQKGLLFHNPKSNEQDIHIQIQHLKHSFSSPLAFFPPLSGRLVIQEHKNNTYSCYIFCNNAGALFVHAVANNTSVTDILNSNYIPPIVHSFFPLNSVKNFEATSQPLLVVQVTELIDDIFIGCTFNHVAGDSKSFWHFIDSWAEISRGNEKLSKLPAFVCFFPDGIDCPIRFPFTKGTKKLL</sequence>
<dbReference type="Gene3D" id="3.30.559.10">
    <property type="entry name" value="Chloramphenicol acetyltransferase-like domain"/>
    <property type="match status" value="1"/>
</dbReference>